<dbReference type="HOGENOM" id="CLU_044208_6_1_6"/>
<dbReference type="STRING" id="40754.THII_2652"/>
<keyword evidence="10" id="KW-1185">Reference proteome</keyword>
<dbReference type="KEGG" id="tig:THII_2652"/>
<gene>
    <name evidence="9" type="ORF">THII_2652</name>
</gene>
<evidence type="ECO:0000256" key="7">
    <source>
        <dbReference type="RuleBase" id="RU367016"/>
    </source>
</evidence>
<evidence type="ECO:0000256" key="3">
    <source>
        <dbReference type="ARBA" id="ARBA00022475"/>
    </source>
</evidence>
<keyword evidence="6 7" id="KW-0472">Membrane</keyword>
<dbReference type="Proteomes" id="UP000031623">
    <property type="component" value="Chromosome"/>
</dbReference>
<dbReference type="PANTHER" id="PTHR30353">
    <property type="entry name" value="INNER MEMBRANE PROTEIN DEDA-RELATED"/>
    <property type="match status" value="1"/>
</dbReference>
<comment type="similarity">
    <text evidence="2 7">Belongs to the DedA family.</text>
</comment>
<dbReference type="InterPro" id="IPR032818">
    <property type="entry name" value="DedA-like"/>
</dbReference>
<keyword evidence="5 7" id="KW-1133">Transmembrane helix</keyword>
<evidence type="ECO:0000256" key="4">
    <source>
        <dbReference type="ARBA" id="ARBA00022692"/>
    </source>
</evidence>
<feature type="transmembrane region" description="Helical" evidence="7">
    <location>
        <begin position="185"/>
        <end position="205"/>
    </location>
</feature>
<dbReference type="PANTHER" id="PTHR30353:SF0">
    <property type="entry name" value="TRANSMEMBRANE PROTEIN"/>
    <property type="match status" value="1"/>
</dbReference>
<dbReference type="EMBL" id="AP014633">
    <property type="protein sequence ID" value="BAP56949.1"/>
    <property type="molecule type" value="Genomic_DNA"/>
</dbReference>
<keyword evidence="3 7" id="KW-1003">Cell membrane</keyword>
<dbReference type="InterPro" id="IPR058127">
    <property type="entry name" value="DedA"/>
</dbReference>
<sequence>MELSYLIDVILHLDKYLVEFTTQYGFWIYLILFLIVFCETGLVVTPFLPGDSLLFAVGTLCAVGEINITTILLLLIIAAILGDSINYWIGNIIGPKAFQDEDSKWFNKKYLERTHQFYEKYGGKTIIIARFVPIIRTFAPFVAGIGQMTYSRFLLYNVVGGIAWVTLLLYAGYFFGNVPIVKKNFSLVILIIIILSLMPAVIEFWRQRRLQPVGNSPATKETNQARGE</sequence>
<organism evidence="9 10">
    <name type="scientific">Thioploca ingrica</name>
    <dbReference type="NCBI Taxonomy" id="40754"/>
    <lineage>
        <taxon>Bacteria</taxon>
        <taxon>Pseudomonadati</taxon>
        <taxon>Pseudomonadota</taxon>
        <taxon>Gammaproteobacteria</taxon>
        <taxon>Thiotrichales</taxon>
        <taxon>Thiotrichaceae</taxon>
        <taxon>Thioploca</taxon>
    </lineage>
</organism>
<evidence type="ECO:0000313" key="9">
    <source>
        <dbReference type="EMBL" id="BAP56949.1"/>
    </source>
</evidence>
<evidence type="ECO:0000256" key="6">
    <source>
        <dbReference type="ARBA" id="ARBA00023136"/>
    </source>
</evidence>
<evidence type="ECO:0000259" key="8">
    <source>
        <dbReference type="Pfam" id="PF09335"/>
    </source>
</evidence>
<reference evidence="9 10" key="1">
    <citation type="journal article" date="2014" name="ISME J.">
        <title>Ecophysiology of Thioploca ingrica as revealed by the complete genome sequence supplemented with proteomic evidence.</title>
        <authorList>
            <person name="Kojima H."/>
            <person name="Ogura Y."/>
            <person name="Yamamoto N."/>
            <person name="Togashi T."/>
            <person name="Mori H."/>
            <person name="Watanabe T."/>
            <person name="Nemoto F."/>
            <person name="Kurokawa K."/>
            <person name="Hayashi T."/>
            <person name="Fukui M."/>
        </authorList>
    </citation>
    <scope>NUCLEOTIDE SEQUENCE [LARGE SCALE GENOMIC DNA]</scope>
</reference>
<feature type="transmembrane region" description="Helical" evidence="7">
    <location>
        <begin position="153"/>
        <end position="173"/>
    </location>
</feature>
<keyword evidence="4 7" id="KW-0812">Transmembrane</keyword>
<proteinExistence type="inferred from homology"/>
<dbReference type="NCBIfam" id="NF008102">
    <property type="entry name" value="PRK10847.1"/>
    <property type="match status" value="1"/>
</dbReference>
<evidence type="ECO:0000256" key="1">
    <source>
        <dbReference type="ARBA" id="ARBA00004651"/>
    </source>
</evidence>
<name>A0A090AHZ7_9GAMM</name>
<dbReference type="GO" id="GO:0005886">
    <property type="term" value="C:plasma membrane"/>
    <property type="evidence" value="ECO:0007669"/>
    <property type="project" value="UniProtKB-SubCell"/>
</dbReference>
<dbReference type="AlphaFoldDB" id="A0A090AHZ7"/>
<evidence type="ECO:0000256" key="2">
    <source>
        <dbReference type="ARBA" id="ARBA00010792"/>
    </source>
</evidence>
<evidence type="ECO:0000256" key="5">
    <source>
        <dbReference type="ARBA" id="ARBA00022989"/>
    </source>
</evidence>
<feature type="transmembrane region" description="Helical" evidence="7">
    <location>
        <begin position="55"/>
        <end position="81"/>
    </location>
</feature>
<dbReference type="InterPro" id="IPR032816">
    <property type="entry name" value="VTT_dom"/>
</dbReference>
<feature type="transmembrane region" description="Helical" evidence="7">
    <location>
        <begin position="26"/>
        <end position="48"/>
    </location>
</feature>
<comment type="subcellular location">
    <subcellularLocation>
        <location evidence="1 7">Cell membrane</location>
        <topology evidence="1 7">Multi-pass membrane protein</topology>
    </subcellularLocation>
</comment>
<dbReference type="Pfam" id="PF09335">
    <property type="entry name" value="VTT_dom"/>
    <property type="match status" value="1"/>
</dbReference>
<accession>A0A090AHZ7</accession>
<evidence type="ECO:0000313" key="10">
    <source>
        <dbReference type="Proteomes" id="UP000031623"/>
    </source>
</evidence>
<dbReference type="OrthoDB" id="9780918at2"/>
<protein>
    <recommendedName>
        <fullName evidence="8">VTT domain-containing protein</fullName>
    </recommendedName>
</protein>
<feature type="domain" description="VTT" evidence="8">
    <location>
        <begin position="48"/>
        <end position="173"/>
    </location>
</feature>